<name>A0A485D2L2_RAOPL</name>
<dbReference type="Proteomes" id="UP000345637">
    <property type="component" value="Unassembled WGS sequence"/>
</dbReference>
<accession>A0A485D2L2</accession>
<reference evidence="1 2" key="1">
    <citation type="submission" date="2019-03" db="EMBL/GenBank/DDBJ databases">
        <authorList>
            <consortium name="Pathogen Informatics"/>
        </authorList>
    </citation>
    <scope>NUCLEOTIDE SEQUENCE [LARGE SCALE GENOMIC DNA]</scope>
    <source>
        <strain evidence="1 2">NCTC12998</strain>
    </source>
</reference>
<sequence length="52" mass="6135">MLEIYTIAGGGLVSGKPECHCCFYEYRYLVFHRENVYRLFRADCRQQLGEKA</sequence>
<gene>
    <name evidence="1" type="ORF">NCTC12998_07108</name>
</gene>
<proteinExistence type="predicted"/>
<evidence type="ECO:0000313" key="2">
    <source>
        <dbReference type="Proteomes" id="UP000345637"/>
    </source>
</evidence>
<protein>
    <submittedName>
        <fullName evidence="1">Uncharacterized protein</fullName>
    </submittedName>
</protein>
<dbReference type="AlphaFoldDB" id="A0A485D2L2"/>
<dbReference type="EMBL" id="CAADJE010000040">
    <property type="protein sequence ID" value="VFS91336.1"/>
    <property type="molecule type" value="Genomic_DNA"/>
</dbReference>
<evidence type="ECO:0000313" key="1">
    <source>
        <dbReference type="EMBL" id="VFS91336.1"/>
    </source>
</evidence>
<organism evidence="1 2">
    <name type="scientific">Raoultella planticola</name>
    <name type="common">Klebsiella planticola</name>
    <dbReference type="NCBI Taxonomy" id="575"/>
    <lineage>
        <taxon>Bacteria</taxon>
        <taxon>Pseudomonadati</taxon>
        <taxon>Pseudomonadota</taxon>
        <taxon>Gammaproteobacteria</taxon>
        <taxon>Enterobacterales</taxon>
        <taxon>Enterobacteriaceae</taxon>
        <taxon>Klebsiella/Raoultella group</taxon>
        <taxon>Raoultella</taxon>
    </lineage>
</organism>